<feature type="compositionally biased region" description="Polar residues" evidence="6">
    <location>
        <begin position="564"/>
        <end position="575"/>
    </location>
</feature>
<dbReference type="SUPFAM" id="SSF46565">
    <property type="entry name" value="Chaperone J-domain"/>
    <property type="match status" value="1"/>
</dbReference>
<dbReference type="InterPro" id="IPR001623">
    <property type="entry name" value="DnaJ_domain"/>
</dbReference>
<dbReference type="Gene3D" id="1.10.287.110">
    <property type="entry name" value="DnaJ domain"/>
    <property type="match status" value="1"/>
</dbReference>
<feature type="compositionally biased region" description="Polar residues" evidence="6">
    <location>
        <begin position="438"/>
        <end position="448"/>
    </location>
</feature>
<name>A0A6V7JJ97_9HYME</name>
<sequence>MKCYYEVLGVPRDATPNDLKQSYRKLALQWHPDKNPHNQVEAKEQFQLLQQAYEVLSDPHERAWYDNHREAILKGGVGEDYKDESIDLFQYFSPSCFKGYGDDEKGFYAVYRRVFETIVAEDMEFAEDGDSDDEMPTFGRSDSSYEDVVHPFYAYWQSYSTKRSYAWLDPYDVREISNRRVFRMVEKENKKVRDRAKRERNEQVRNLVAFIRKRDKRVQAHAQKLAEKAQENARKAKERQRQQLLERQKEYMEHKVDEWSKFSNIESELKTIEANLAKEFGEELSGSDEYDIEKDALYCVACNKIFKKQKAFSNHEKSKKHQEKVIAMTAAMHEDDKKFSYSDEEEDSEQSDSMEEEAEKSTQKQSSKEKKTDKKPATGHGMPDFLLNPEPTRETEDYVASEGELMSDSDEDSEDDGSLSQNKLGAKQKGKIADGNEQKNGQVDSSSYIFPGTEEPIKNSEKADEEHLTSEGELLSDEEDSEEDSWAISSKKKNKKKNKQKAVKTALKTEDSDEEFDLDLGLSKKQRKKLQNRGKIVKSRQETDLPEDNDKNSEAEENDDISAAKSNAEATSTSVTRKTKGKKAKESRKAKNQSDTKSKPQKQSTKDVESDVGDIEHCCVTCKSEFSSKNKLFDHLKKTGHSVYLPNATKSRKNNEKKRRARDKYASDSD</sequence>
<dbReference type="Pfam" id="PF00226">
    <property type="entry name" value="DnaJ"/>
    <property type="match status" value="1"/>
</dbReference>
<dbReference type="InterPro" id="IPR051964">
    <property type="entry name" value="Chaperone_stress_response"/>
</dbReference>
<dbReference type="InterPro" id="IPR013087">
    <property type="entry name" value="Znf_C2H2_type"/>
</dbReference>
<keyword evidence="3" id="KW-0862">Zinc</keyword>
<feature type="compositionally biased region" description="Basic residues" evidence="6">
    <location>
        <begin position="577"/>
        <end position="586"/>
    </location>
</feature>
<dbReference type="GO" id="GO:0003676">
    <property type="term" value="F:nucleic acid binding"/>
    <property type="evidence" value="ECO:0007669"/>
    <property type="project" value="InterPro"/>
</dbReference>
<dbReference type="Pfam" id="PF21884">
    <property type="entry name" value="ZUO1-like_ZHD"/>
    <property type="match status" value="1"/>
</dbReference>
<protein>
    <recommendedName>
        <fullName evidence="4">DnaJ homolog subfamily C member 21</fullName>
    </recommendedName>
</protein>
<evidence type="ECO:0000256" key="1">
    <source>
        <dbReference type="ARBA" id="ARBA00022723"/>
    </source>
</evidence>
<evidence type="ECO:0000256" key="3">
    <source>
        <dbReference type="ARBA" id="ARBA00022833"/>
    </source>
</evidence>
<feature type="coiled-coil region" evidence="5">
    <location>
        <begin position="182"/>
        <end position="254"/>
    </location>
</feature>
<dbReference type="SUPFAM" id="SSF57667">
    <property type="entry name" value="beta-beta-alpha zinc fingers"/>
    <property type="match status" value="1"/>
</dbReference>
<feature type="compositionally biased region" description="Acidic residues" evidence="6">
    <location>
        <begin position="405"/>
        <end position="417"/>
    </location>
</feature>
<feature type="compositionally biased region" description="Acidic residues" evidence="6">
    <location>
        <begin position="342"/>
        <end position="358"/>
    </location>
</feature>
<dbReference type="PANTHER" id="PTHR44029:SF1">
    <property type="entry name" value="DNAJ HOMOLOG SUBFAMILY C MEMBER 21"/>
    <property type="match status" value="1"/>
</dbReference>
<dbReference type="PANTHER" id="PTHR44029">
    <property type="entry name" value="DNAJ HOMOLOG SUBFAMILY C MEMBER 21"/>
    <property type="match status" value="1"/>
</dbReference>
<organism evidence="8">
    <name type="scientific">Bracon brevicornis</name>
    <dbReference type="NCBI Taxonomy" id="1563983"/>
    <lineage>
        <taxon>Eukaryota</taxon>
        <taxon>Metazoa</taxon>
        <taxon>Ecdysozoa</taxon>
        <taxon>Arthropoda</taxon>
        <taxon>Hexapoda</taxon>
        <taxon>Insecta</taxon>
        <taxon>Pterygota</taxon>
        <taxon>Neoptera</taxon>
        <taxon>Endopterygota</taxon>
        <taxon>Hymenoptera</taxon>
        <taxon>Apocrita</taxon>
        <taxon>Ichneumonoidea</taxon>
        <taxon>Braconidae</taxon>
        <taxon>Braconinae</taxon>
        <taxon>Bracon</taxon>
    </lineage>
</organism>
<evidence type="ECO:0000256" key="4">
    <source>
        <dbReference type="ARBA" id="ARBA00074367"/>
    </source>
</evidence>
<dbReference type="SMART" id="SM00451">
    <property type="entry name" value="ZnF_U1"/>
    <property type="match status" value="1"/>
</dbReference>
<feature type="domain" description="J" evidence="7">
    <location>
        <begin position="3"/>
        <end position="69"/>
    </location>
</feature>
<dbReference type="PRINTS" id="PR00625">
    <property type="entry name" value="JDOMAIN"/>
</dbReference>
<evidence type="ECO:0000259" key="7">
    <source>
        <dbReference type="PROSITE" id="PS50076"/>
    </source>
</evidence>
<dbReference type="InterPro" id="IPR036236">
    <property type="entry name" value="Znf_C2H2_sf"/>
</dbReference>
<dbReference type="InterPro" id="IPR018253">
    <property type="entry name" value="DnaJ_domain_CS"/>
</dbReference>
<feature type="compositionally biased region" description="Basic residues" evidence="6">
    <location>
        <begin position="490"/>
        <end position="502"/>
    </location>
</feature>
<feature type="compositionally biased region" description="Basic and acidic residues" evidence="6">
    <location>
        <begin position="539"/>
        <end position="554"/>
    </location>
</feature>
<dbReference type="CDD" id="cd06257">
    <property type="entry name" value="DnaJ"/>
    <property type="match status" value="1"/>
</dbReference>
<dbReference type="GO" id="GO:0005737">
    <property type="term" value="C:cytoplasm"/>
    <property type="evidence" value="ECO:0007669"/>
    <property type="project" value="TreeGrafter"/>
</dbReference>
<dbReference type="InterPro" id="IPR003604">
    <property type="entry name" value="Matrin/U1-like-C_Znf_C2H2"/>
</dbReference>
<dbReference type="InterPro" id="IPR054076">
    <property type="entry name" value="ZUO1-like_ZHD"/>
</dbReference>
<dbReference type="PROSITE" id="PS00636">
    <property type="entry name" value="DNAJ_1"/>
    <property type="match status" value="1"/>
</dbReference>
<gene>
    <name evidence="8" type="ORF">BBRV_LOCUS54497</name>
</gene>
<dbReference type="PROSITE" id="PS50076">
    <property type="entry name" value="DNAJ_2"/>
    <property type="match status" value="1"/>
</dbReference>
<keyword evidence="5" id="KW-0175">Coiled coil</keyword>
<feature type="compositionally biased region" description="Basic and acidic residues" evidence="6">
    <location>
        <begin position="587"/>
        <end position="612"/>
    </location>
</feature>
<accession>A0A6V7JJ97</accession>
<dbReference type="InterPro" id="IPR036869">
    <property type="entry name" value="J_dom_sf"/>
</dbReference>
<keyword evidence="2" id="KW-0863">Zinc-finger</keyword>
<feature type="compositionally biased region" description="Basic and acidic residues" evidence="6">
    <location>
        <begin position="455"/>
        <end position="470"/>
    </location>
</feature>
<dbReference type="Pfam" id="PF12171">
    <property type="entry name" value="zf-C2H2_jaz"/>
    <property type="match status" value="1"/>
</dbReference>
<dbReference type="Gene3D" id="3.30.160.60">
    <property type="entry name" value="Classic Zinc Finger"/>
    <property type="match status" value="1"/>
</dbReference>
<evidence type="ECO:0000256" key="6">
    <source>
        <dbReference type="SAM" id="MobiDB-lite"/>
    </source>
</evidence>
<dbReference type="FunFam" id="1.10.287.110:FF:000046">
    <property type="entry name" value="dnaJ homolog subfamily C member 21"/>
    <property type="match status" value="1"/>
</dbReference>
<evidence type="ECO:0000256" key="5">
    <source>
        <dbReference type="SAM" id="Coils"/>
    </source>
</evidence>
<dbReference type="SMART" id="SM00271">
    <property type="entry name" value="DnaJ"/>
    <property type="match status" value="1"/>
</dbReference>
<feature type="region of interest" description="Disordered" evidence="6">
    <location>
        <begin position="333"/>
        <end position="612"/>
    </location>
</feature>
<dbReference type="SMART" id="SM00355">
    <property type="entry name" value="ZnF_C2H2"/>
    <property type="match status" value="2"/>
</dbReference>
<dbReference type="PROSITE" id="PS00028">
    <property type="entry name" value="ZINC_FINGER_C2H2_1"/>
    <property type="match status" value="2"/>
</dbReference>
<feature type="compositionally biased region" description="Basic residues" evidence="6">
    <location>
        <begin position="524"/>
        <end position="538"/>
    </location>
</feature>
<dbReference type="AlphaFoldDB" id="A0A6V7JJ97"/>
<feature type="compositionally biased region" description="Basic and acidic residues" evidence="6">
    <location>
        <begin position="359"/>
        <end position="376"/>
    </location>
</feature>
<feature type="compositionally biased region" description="Acidic residues" evidence="6">
    <location>
        <begin position="474"/>
        <end position="485"/>
    </location>
</feature>
<reference evidence="8" key="1">
    <citation type="submission" date="2020-07" db="EMBL/GenBank/DDBJ databases">
        <authorList>
            <person name="Ferguson B K."/>
        </authorList>
    </citation>
    <scope>NUCLEOTIDE SEQUENCE</scope>
    <source>
        <strain evidence="8">L06</strain>
    </source>
</reference>
<feature type="compositionally biased region" description="Basic residues" evidence="6">
    <location>
        <begin position="650"/>
        <end position="662"/>
    </location>
</feature>
<evidence type="ECO:0000256" key="2">
    <source>
        <dbReference type="ARBA" id="ARBA00022771"/>
    </source>
</evidence>
<feature type="region of interest" description="Disordered" evidence="6">
    <location>
        <begin position="638"/>
        <end position="670"/>
    </location>
</feature>
<dbReference type="InterPro" id="IPR022755">
    <property type="entry name" value="Znf_C2H2_jaz"/>
</dbReference>
<proteinExistence type="predicted"/>
<evidence type="ECO:0000313" key="8">
    <source>
        <dbReference type="EMBL" id="CAD1552234.1"/>
    </source>
</evidence>
<dbReference type="EMBL" id="CADCXW020000017">
    <property type="protein sequence ID" value="CAD1552234.1"/>
    <property type="molecule type" value="Genomic_DNA"/>
</dbReference>
<keyword evidence="1" id="KW-0479">Metal-binding</keyword>
<dbReference type="GO" id="GO:0008270">
    <property type="term" value="F:zinc ion binding"/>
    <property type="evidence" value="ECO:0007669"/>
    <property type="project" value="UniProtKB-KW"/>
</dbReference>